<reference evidence="2 3" key="1">
    <citation type="submission" date="2022-06" db="EMBL/GenBank/DDBJ databases">
        <title>Isolation of gut microbiota from human fecal samples.</title>
        <authorList>
            <person name="Pamer E.G."/>
            <person name="Barat B."/>
            <person name="Waligurski E."/>
            <person name="Medina S."/>
            <person name="Paddock L."/>
            <person name="Mostad J."/>
        </authorList>
    </citation>
    <scope>NUCLEOTIDE SEQUENCE [LARGE SCALE GENOMIC DNA]</scope>
    <source>
        <strain evidence="2 3">DFI.9.73</strain>
    </source>
</reference>
<organism evidence="2 3">
    <name type="scientific">Neglectibacter timonensis</name>
    <dbReference type="NCBI Taxonomy" id="1776382"/>
    <lineage>
        <taxon>Bacteria</taxon>
        <taxon>Bacillati</taxon>
        <taxon>Bacillota</taxon>
        <taxon>Clostridia</taxon>
        <taxon>Eubacteriales</taxon>
        <taxon>Oscillospiraceae</taxon>
        <taxon>Neglectibacter</taxon>
    </lineage>
</organism>
<feature type="transmembrane region" description="Helical" evidence="1">
    <location>
        <begin position="21"/>
        <end position="42"/>
    </location>
</feature>
<dbReference type="RefSeq" id="WP_066863832.1">
    <property type="nucleotide sequence ID" value="NZ_CABKVV010000013.1"/>
</dbReference>
<feature type="transmembrane region" description="Helical" evidence="1">
    <location>
        <begin position="233"/>
        <end position="252"/>
    </location>
</feature>
<name>A0ABT1S5I8_9FIRM</name>
<dbReference type="GeneID" id="90532408"/>
<keyword evidence="1" id="KW-0812">Transmembrane</keyword>
<evidence type="ECO:0008006" key="4">
    <source>
        <dbReference type="Google" id="ProtNLM"/>
    </source>
</evidence>
<evidence type="ECO:0000256" key="1">
    <source>
        <dbReference type="SAM" id="Phobius"/>
    </source>
</evidence>
<proteinExistence type="predicted"/>
<gene>
    <name evidence="2" type="ORF">NE695_18105</name>
</gene>
<feature type="transmembrane region" description="Helical" evidence="1">
    <location>
        <begin position="48"/>
        <end position="67"/>
    </location>
</feature>
<accession>A0ABT1S5I8</accession>
<evidence type="ECO:0000313" key="3">
    <source>
        <dbReference type="Proteomes" id="UP001524473"/>
    </source>
</evidence>
<comment type="caution">
    <text evidence="2">The sequence shown here is derived from an EMBL/GenBank/DDBJ whole genome shotgun (WGS) entry which is preliminary data.</text>
</comment>
<keyword evidence="3" id="KW-1185">Reference proteome</keyword>
<feature type="transmembrane region" description="Helical" evidence="1">
    <location>
        <begin position="182"/>
        <end position="202"/>
    </location>
</feature>
<evidence type="ECO:0000313" key="2">
    <source>
        <dbReference type="EMBL" id="MCQ4841815.1"/>
    </source>
</evidence>
<dbReference type="EMBL" id="JANFZH010000084">
    <property type="protein sequence ID" value="MCQ4841815.1"/>
    <property type="molecule type" value="Genomic_DNA"/>
</dbReference>
<feature type="transmembrane region" description="Helical" evidence="1">
    <location>
        <begin position="87"/>
        <end position="112"/>
    </location>
</feature>
<sequence length="258" mass="27689">MKVFASFRYQLADQKRGILTYYGVLLGFYVLFEILFVVAAVGEDVNGSTTNGITAVTAVYVFVASLCSFKDNFGMSLQNGVSRRSTFLARLCTAGAMCAVMAVADELVTILAPLPSRLMGIEMGSMSLMENLYFSAAGAWQAGAFLLHLCSAAFGFFMLLAAAGLGYLITTLFYRLNKLGKILVGAGVPVLVFFGLPALELLDQFISNGAVIKAVSGFFAVVFQFAFGQPQNTALTCLVLFAAMSGLSWLLMRRAVVK</sequence>
<protein>
    <recommendedName>
        <fullName evidence="4">ABC transporter permease</fullName>
    </recommendedName>
</protein>
<keyword evidence="1" id="KW-0472">Membrane</keyword>
<feature type="transmembrane region" description="Helical" evidence="1">
    <location>
        <begin position="209"/>
        <end position="227"/>
    </location>
</feature>
<keyword evidence="1" id="KW-1133">Transmembrane helix</keyword>
<dbReference type="Proteomes" id="UP001524473">
    <property type="component" value="Unassembled WGS sequence"/>
</dbReference>